<comment type="caution">
    <text evidence="3">The sequence shown here is derived from an EMBL/GenBank/DDBJ whole genome shotgun (WGS) entry which is preliminary data.</text>
</comment>
<reference evidence="2" key="5">
    <citation type="submission" date="2020-09" db="EMBL/GenBank/DDBJ databases">
        <authorList>
            <person name="Sun Q."/>
            <person name="Ohkuma M."/>
        </authorList>
    </citation>
    <scope>NUCLEOTIDE SEQUENCE</scope>
    <source>
        <strain evidence="2">JCM 4434</strain>
    </source>
</reference>
<organism evidence="3 4">
    <name type="scientific">Kitasatospora aureofaciens</name>
    <name type="common">Streptomyces aureofaciens</name>
    <dbReference type="NCBI Taxonomy" id="1894"/>
    <lineage>
        <taxon>Bacteria</taxon>
        <taxon>Bacillati</taxon>
        <taxon>Actinomycetota</taxon>
        <taxon>Actinomycetes</taxon>
        <taxon>Kitasatosporales</taxon>
        <taxon>Streptomycetaceae</taxon>
        <taxon>Kitasatospora</taxon>
    </lineage>
</organism>
<feature type="compositionally biased region" description="Low complexity" evidence="1">
    <location>
        <begin position="273"/>
        <end position="296"/>
    </location>
</feature>
<dbReference type="KEGG" id="kau:B6264_13325"/>
<dbReference type="OrthoDB" id="4336783at2"/>
<dbReference type="Proteomes" id="UP000610124">
    <property type="component" value="Unassembled WGS sequence"/>
</dbReference>
<dbReference type="Proteomes" id="UP000037395">
    <property type="component" value="Unassembled WGS sequence"/>
</dbReference>
<name>A0A1E7NBF0_KITAU</name>
<feature type="region of interest" description="Disordered" evidence="1">
    <location>
        <begin position="220"/>
        <end position="306"/>
    </location>
</feature>
<evidence type="ECO:0000313" key="3">
    <source>
        <dbReference type="EMBL" id="OEV38036.1"/>
    </source>
</evidence>
<dbReference type="AlphaFoldDB" id="A0A1E7NBF0"/>
<dbReference type="GeneID" id="97487469"/>
<reference evidence="2" key="1">
    <citation type="journal article" date="2014" name="Int. J. Syst. Evol. Microbiol.">
        <title>Complete genome sequence of Corynebacterium casei LMG S-19264T (=DSM 44701T), isolated from a smear-ripened cheese.</title>
        <authorList>
            <consortium name="US DOE Joint Genome Institute (JGI-PGF)"/>
            <person name="Walter F."/>
            <person name="Albersmeier A."/>
            <person name="Kalinowski J."/>
            <person name="Ruckert C."/>
        </authorList>
    </citation>
    <scope>NUCLEOTIDE SEQUENCE</scope>
    <source>
        <strain evidence="2">JCM 4434</strain>
    </source>
</reference>
<dbReference type="EMBL" id="JPRF03000016">
    <property type="protein sequence ID" value="OEV38036.1"/>
    <property type="molecule type" value="Genomic_DNA"/>
</dbReference>
<dbReference type="EMBL" id="BMUB01000010">
    <property type="protein sequence ID" value="GGU87160.1"/>
    <property type="molecule type" value="Genomic_DNA"/>
</dbReference>
<reference evidence="3 4" key="2">
    <citation type="submission" date="2014-07" db="EMBL/GenBank/DDBJ databases">
        <authorList>
            <person name="Zhang J.E."/>
            <person name="Yang H."/>
            <person name="Guo J."/>
            <person name="Deng Z."/>
            <person name="Luo H."/>
            <person name="Luo M."/>
            <person name="Zhao B."/>
        </authorList>
    </citation>
    <scope>NUCLEOTIDE SEQUENCE [LARGE SCALE GENOMIC DNA]</scope>
    <source>
        <strain evidence="3">ATCC 10762</strain>
        <strain evidence="4">ATCC 10762 / DSM 40127 / CCM 3239 / JCM 4008 / LMG 5968 / NBRC 12843 / NCIMB 8234 / A-377</strain>
    </source>
</reference>
<evidence type="ECO:0000313" key="4">
    <source>
        <dbReference type="Proteomes" id="UP000037395"/>
    </source>
</evidence>
<dbReference type="RefSeq" id="WP_030551647.1">
    <property type="nucleotide sequence ID" value="NZ_BMUB01000010.1"/>
</dbReference>
<feature type="compositionally biased region" description="Low complexity" evidence="1">
    <location>
        <begin position="231"/>
        <end position="243"/>
    </location>
</feature>
<gene>
    <name evidence="2" type="ORF">GCM10010502_44460</name>
    <name evidence="3" type="ORF">HS99_0022780</name>
</gene>
<feature type="region of interest" description="Disordered" evidence="1">
    <location>
        <begin position="38"/>
        <end position="94"/>
    </location>
</feature>
<proteinExistence type="predicted"/>
<sequence>MAPPTPLRRRPGAVPAAALATLAALTVLGVLAFGHPAPGGLRDDGPRVAVTPPTSAKPLWPGLATAPPPATSATGSSTQAPPPQPVPDLTAPGHDLTAVDLHTLLAKDPAVSAEERRALDSCTGCEVRAPEFRDLTGDGLPELIAAVATPGQVALHVYTLTGDRVLPILRVQIKPDFGAATLDSDLWLYEPTTVTTRTTSHYQWDGTRLALVEKRVDGIGLLPPTDPGTDPPTGTGAVGAVPGPVRPSAEARPGAGAAVPTARPGRPQPQPAQPSQRYQPTPQYQQSSQYQSSQPSAPAVVPEAKR</sequence>
<protein>
    <submittedName>
        <fullName evidence="3">Uncharacterized protein</fullName>
    </submittedName>
</protein>
<reference evidence="3" key="4">
    <citation type="submission" date="2016-08" db="EMBL/GenBank/DDBJ databases">
        <title>Sequencing, Assembly and Comparative Genomics of S. aureofaciens ATCC 10762.</title>
        <authorList>
            <person name="Gradnigo J.S."/>
            <person name="Johnson N."/>
            <person name="Somerville G.A."/>
        </authorList>
    </citation>
    <scope>NUCLEOTIDE SEQUENCE [LARGE SCALE GENOMIC DNA]</scope>
    <source>
        <strain evidence="3">ATCC 10762</strain>
    </source>
</reference>
<evidence type="ECO:0000256" key="1">
    <source>
        <dbReference type="SAM" id="MobiDB-lite"/>
    </source>
</evidence>
<reference evidence="4" key="3">
    <citation type="submission" date="2016-08" db="EMBL/GenBank/DDBJ databases">
        <title>Sequencing, assembly and comparative genomics of S. aureofaciens ATCC 10762.</title>
        <authorList>
            <person name="Gradnigo J.S."/>
            <person name="Johnson N."/>
            <person name="Somerville G.A."/>
        </authorList>
    </citation>
    <scope>NUCLEOTIDE SEQUENCE [LARGE SCALE GENOMIC DNA]</scope>
    <source>
        <strain evidence="4">ATCC 10762 / DSM 40127 / CCM 3239 / JCM 4008 / LMG 5968 / NBRC 12843 / NCIMB 8234 / A-377</strain>
    </source>
</reference>
<evidence type="ECO:0000313" key="2">
    <source>
        <dbReference type="EMBL" id="GGU87160.1"/>
    </source>
</evidence>
<keyword evidence="4" id="KW-1185">Reference proteome</keyword>
<accession>A0A1E7NBF0</accession>
<accession>A0A8H9LSP5</accession>